<accession>A0A1H1VV34</accession>
<dbReference type="InterPro" id="IPR050214">
    <property type="entry name" value="Cys_Synth/Cystath_Beta-Synth"/>
</dbReference>
<evidence type="ECO:0000259" key="3">
    <source>
        <dbReference type="Pfam" id="PF00291"/>
    </source>
</evidence>
<keyword evidence="2" id="KW-0663">Pyridoxal phosphate</keyword>
<keyword evidence="5" id="KW-1185">Reference proteome</keyword>
<comment type="cofactor">
    <cofactor evidence="1">
        <name>pyridoxal 5'-phosphate</name>
        <dbReference type="ChEBI" id="CHEBI:597326"/>
    </cofactor>
</comment>
<dbReference type="Gene3D" id="3.40.50.1100">
    <property type="match status" value="2"/>
</dbReference>
<dbReference type="InterPro" id="IPR001926">
    <property type="entry name" value="TrpB-like_PALP"/>
</dbReference>
<name>A0A1H1VV34_9ACTN</name>
<evidence type="ECO:0000313" key="4">
    <source>
        <dbReference type="EMBL" id="SDS88642.1"/>
    </source>
</evidence>
<evidence type="ECO:0000313" key="5">
    <source>
        <dbReference type="Proteomes" id="UP000199103"/>
    </source>
</evidence>
<dbReference type="SUPFAM" id="SSF53686">
    <property type="entry name" value="Tryptophan synthase beta subunit-like PLP-dependent enzymes"/>
    <property type="match status" value="1"/>
</dbReference>
<dbReference type="OrthoDB" id="5176350at2"/>
<dbReference type="CDD" id="cd01561">
    <property type="entry name" value="CBS_like"/>
    <property type="match status" value="1"/>
</dbReference>
<evidence type="ECO:0000256" key="1">
    <source>
        <dbReference type="ARBA" id="ARBA00001933"/>
    </source>
</evidence>
<dbReference type="EMBL" id="LT629772">
    <property type="protein sequence ID" value="SDS88642.1"/>
    <property type="molecule type" value="Genomic_DNA"/>
</dbReference>
<dbReference type="PANTHER" id="PTHR10314">
    <property type="entry name" value="CYSTATHIONINE BETA-SYNTHASE"/>
    <property type="match status" value="1"/>
</dbReference>
<protein>
    <submittedName>
        <fullName evidence="4">Cysteine synthase A</fullName>
    </submittedName>
</protein>
<organism evidence="4 5">
    <name type="scientific">Microlunatus soli</name>
    <dbReference type="NCBI Taxonomy" id="630515"/>
    <lineage>
        <taxon>Bacteria</taxon>
        <taxon>Bacillati</taxon>
        <taxon>Actinomycetota</taxon>
        <taxon>Actinomycetes</taxon>
        <taxon>Propionibacteriales</taxon>
        <taxon>Propionibacteriaceae</taxon>
        <taxon>Microlunatus</taxon>
    </lineage>
</organism>
<dbReference type="InterPro" id="IPR036052">
    <property type="entry name" value="TrpB-like_PALP_sf"/>
</dbReference>
<dbReference type="STRING" id="630515.SAMN04489812_3364"/>
<dbReference type="GO" id="GO:1901605">
    <property type="term" value="P:alpha-amino acid metabolic process"/>
    <property type="evidence" value="ECO:0007669"/>
    <property type="project" value="UniProtKB-ARBA"/>
</dbReference>
<evidence type="ECO:0000256" key="2">
    <source>
        <dbReference type="ARBA" id="ARBA00022898"/>
    </source>
</evidence>
<feature type="domain" description="Tryptophan synthase beta chain-like PALP" evidence="3">
    <location>
        <begin position="36"/>
        <end position="283"/>
    </location>
</feature>
<sequence>MITVRTPRADALDATQLPDLIRLQSGATAACFALMKLLPARHMIDLAVADGDLVPGRTRVMETTSGTFGLGLAMVCALRGLDLTLVTDPVVDVPFRNKLEALGATVDVVSSPAAHGGYQQARLDRLTELAAAEDCSWVPRQYDNGNNPDAYAPVAELLLESLGKIDFLVGCVGSGGSMCGIAGVLRSVLPDLVAIGVDTHGSVLFGMPDRPRLLRGLGNSLLPPNVDHTIFDEVHWVNAAEAFGATRQLFRREALFRGPTSGAAHLVADWVQRRHPNATVAVVMADEGSRYLDTVYNLSWLSEQGCLPAALPDSPITVTEPVAALAAGSWSRFDWNRRGYRDLVPDAESVPVEEVTVDAA</sequence>
<proteinExistence type="predicted"/>
<dbReference type="Pfam" id="PF00291">
    <property type="entry name" value="PALP"/>
    <property type="match status" value="1"/>
</dbReference>
<reference evidence="4 5" key="1">
    <citation type="submission" date="2016-10" db="EMBL/GenBank/DDBJ databases">
        <authorList>
            <person name="de Groot N.N."/>
        </authorList>
    </citation>
    <scope>NUCLEOTIDE SEQUENCE [LARGE SCALE GENOMIC DNA]</scope>
    <source>
        <strain evidence="4 5">DSM 21800</strain>
    </source>
</reference>
<dbReference type="RefSeq" id="WP_091526632.1">
    <property type="nucleotide sequence ID" value="NZ_LT629772.1"/>
</dbReference>
<dbReference type="Proteomes" id="UP000199103">
    <property type="component" value="Chromosome I"/>
</dbReference>
<dbReference type="AlphaFoldDB" id="A0A1H1VV34"/>
<gene>
    <name evidence="4" type="ORF">SAMN04489812_3364</name>
</gene>